<evidence type="ECO:0000256" key="3">
    <source>
        <dbReference type="ARBA" id="ARBA00013773"/>
    </source>
</evidence>
<dbReference type="EMBL" id="JALNMH010000002">
    <property type="protein sequence ID" value="MCK7592675.1"/>
    <property type="molecule type" value="Genomic_DNA"/>
</dbReference>
<name>A0ABT0GDQ1_9GAMM</name>
<dbReference type="InterPro" id="IPR036280">
    <property type="entry name" value="Multihaem_cyt_sf"/>
</dbReference>
<sequence length="191" mass="20836">MNPSSPEATTASTSRAVRGSIIVGRWSVVAVLACMMLAAALVLPALAQDPEANTPAPSATEYRSIDALRRGAPLTEEPPAAPMARVENQDLRRQRGWPEQPPTIPHSIDGYQVSKEANRCMICHSRGGSEQFQAPMVSVTHFMDREGQVLAQISARRFFCNQCHVVQTDAKPLVENGFLDVDRVITAGKER</sequence>
<dbReference type="Proteomes" id="UP001431449">
    <property type="component" value="Unassembled WGS sequence"/>
</dbReference>
<dbReference type="RefSeq" id="WP_248204967.1">
    <property type="nucleotide sequence ID" value="NZ_JALNMH010000002.1"/>
</dbReference>
<dbReference type="Pfam" id="PF03892">
    <property type="entry name" value="NapB"/>
    <property type="match status" value="1"/>
</dbReference>
<comment type="similarity">
    <text evidence="2 12">Belongs to the NapB family.</text>
</comment>
<evidence type="ECO:0000256" key="5">
    <source>
        <dbReference type="ARBA" id="ARBA00022617"/>
    </source>
</evidence>
<dbReference type="InterPro" id="IPR005591">
    <property type="entry name" value="NapB"/>
</dbReference>
<evidence type="ECO:0000256" key="8">
    <source>
        <dbReference type="ARBA" id="ARBA00022764"/>
    </source>
</evidence>
<keyword evidence="7" id="KW-0732">Signal</keyword>
<keyword evidence="8 12" id="KW-0574">Periplasm</keyword>
<keyword evidence="10" id="KW-0408">Iron</keyword>
<evidence type="ECO:0000256" key="7">
    <source>
        <dbReference type="ARBA" id="ARBA00022729"/>
    </source>
</evidence>
<keyword evidence="5" id="KW-0349">Heme</keyword>
<dbReference type="SUPFAM" id="SSF48695">
    <property type="entry name" value="Multiheme cytochromes"/>
    <property type="match status" value="1"/>
</dbReference>
<evidence type="ECO:0000256" key="2">
    <source>
        <dbReference type="ARBA" id="ARBA00007368"/>
    </source>
</evidence>
<comment type="subunit">
    <text evidence="12">Component of the periplasmic nitrate reductase NapAB complex composed of NapA and NapB.</text>
</comment>
<comment type="caution">
    <text evidence="13">The sequence shown here is derived from an EMBL/GenBank/DDBJ whole genome shotgun (WGS) entry which is preliminary data.</text>
</comment>
<keyword evidence="6" id="KW-0479">Metal-binding</keyword>
<evidence type="ECO:0000313" key="14">
    <source>
        <dbReference type="Proteomes" id="UP001431449"/>
    </source>
</evidence>
<keyword evidence="9 12" id="KW-0249">Electron transport</keyword>
<evidence type="ECO:0000256" key="10">
    <source>
        <dbReference type="ARBA" id="ARBA00023004"/>
    </source>
</evidence>
<evidence type="ECO:0000256" key="4">
    <source>
        <dbReference type="ARBA" id="ARBA00022448"/>
    </source>
</evidence>
<dbReference type="PANTHER" id="PTHR38604">
    <property type="entry name" value="PERIPLASMIC NITRATE REDUCTASE, ELECTRON TRANSFER SUBUNIT"/>
    <property type="match status" value="1"/>
</dbReference>
<evidence type="ECO:0000256" key="12">
    <source>
        <dbReference type="PIRNR" id="PIRNR006105"/>
    </source>
</evidence>
<evidence type="ECO:0000313" key="13">
    <source>
        <dbReference type="EMBL" id="MCK7592675.1"/>
    </source>
</evidence>
<dbReference type="PIRSF" id="PIRSF006105">
    <property type="entry name" value="NapB"/>
    <property type="match status" value="1"/>
</dbReference>
<keyword evidence="14" id="KW-1185">Reference proteome</keyword>
<reference evidence="13" key="1">
    <citation type="submission" date="2022-04" db="EMBL/GenBank/DDBJ databases">
        <title>Lysobacter sp. CAU 1642 isolated from sea sand.</title>
        <authorList>
            <person name="Kim W."/>
        </authorList>
    </citation>
    <scope>NUCLEOTIDE SEQUENCE</scope>
    <source>
        <strain evidence="13">CAU 1642</strain>
    </source>
</reference>
<proteinExistence type="inferred from homology"/>
<evidence type="ECO:0000256" key="11">
    <source>
        <dbReference type="ARBA" id="ARBA00031832"/>
    </source>
</evidence>
<gene>
    <name evidence="13" type="ORF">M0G41_03215</name>
</gene>
<evidence type="ECO:0000256" key="1">
    <source>
        <dbReference type="ARBA" id="ARBA00004418"/>
    </source>
</evidence>
<dbReference type="PANTHER" id="PTHR38604:SF1">
    <property type="entry name" value="PERIPLASMIC NITRATE REDUCTASE, ELECTRON TRANSFER SUBUNIT"/>
    <property type="match status" value="1"/>
</dbReference>
<organism evidence="13 14">
    <name type="scientific">Pseudomarimonas salicorniae</name>
    <dbReference type="NCBI Taxonomy" id="2933270"/>
    <lineage>
        <taxon>Bacteria</taxon>
        <taxon>Pseudomonadati</taxon>
        <taxon>Pseudomonadota</taxon>
        <taxon>Gammaproteobacteria</taxon>
        <taxon>Lysobacterales</taxon>
        <taxon>Lysobacteraceae</taxon>
        <taxon>Pseudomarimonas</taxon>
    </lineage>
</organism>
<comment type="subcellular location">
    <subcellularLocation>
        <location evidence="1 12">Periplasm</location>
    </subcellularLocation>
</comment>
<protein>
    <recommendedName>
        <fullName evidence="3 12">Periplasmic nitrate reductase, electron transfer subunit</fullName>
    </recommendedName>
    <alternativeName>
        <fullName evidence="11 12">Diheme cytochrome c NapB</fullName>
    </alternativeName>
</protein>
<accession>A0ABT0GDQ1</accession>
<evidence type="ECO:0000256" key="9">
    <source>
        <dbReference type="ARBA" id="ARBA00022982"/>
    </source>
</evidence>
<evidence type="ECO:0000256" key="6">
    <source>
        <dbReference type="ARBA" id="ARBA00022723"/>
    </source>
</evidence>
<dbReference type="Gene3D" id="1.10.1130.10">
    <property type="entry name" value="Flavocytochrome C3, Chain A"/>
    <property type="match status" value="1"/>
</dbReference>
<comment type="function">
    <text evidence="12">Electron transfer subunit of the periplasmic nitrate reductase complex NapAB.</text>
</comment>
<keyword evidence="4 12" id="KW-0813">Transport</keyword>